<protein>
    <submittedName>
        <fullName evidence="2">755_t:CDS:1</fullName>
    </submittedName>
</protein>
<feature type="domain" description="Zn(2)-C6 fungal-type" evidence="1">
    <location>
        <begin position="18"/>
        <end position="53"/>
    </location>
</feature>
<name>A0A9N9B1S9_9GLOM</name>
<dbReference type="PROSITE" id="PS00463">
    <property type="entry name" value="ZN2_CY6_FUNGAL_1"/>
    <property type="match status" value="1"/>
</dbReference>
<dbReference type="EMBL" id="CAJVQA010002451">
    <property type="protein sequence ID" value="CAG8547723.1"/>
    <property type="molecule type" value="Genomic_DNA"/>
</dbReference>
<reference evidence="2" key="1">
    <citation type="submission" date="2021-06" db="EMBL/GenBank/DDBJ databases">
        <authorList>
            <person name="Kallberg Y."/>
            <person name="Tangrot J."/>
            <person name="Rosling A."/>
        </authorList>
    </citation>
    <scope>NUCLEOTIDE SEQUENCE</scope>
    <source>
        <strain evidence="2">FL966</strain>
    </source>
</reference>
<dbReference type="AlphaFoldDB" id="A0A9N9B1S9"/>
<keyword evidence="3" id="KW-1185">Reference proteome</keyword>
<dbReference type="InterPro" id="IPR001138">
    <property type="entry name" value="Zn2Cys6_DnaBD"/>
</dbReference>
<dbReference type="GO" id="GO:0000981">
    <property type="term" value="F:DNA-binding transcription factor activity, RNA polymerase II-specific"/>
    <property type="evidence" value="ECO:0007669"/>
    <property type="project" value="InterPro"/>
</dbReference>
<dbReference type="GO" id="GO:0008270">
    <property type="term" value="F:zinc ion binding"/>
    <property type="evidence" value="ECO:0007669"/>
    <property type="project" value="InterPro"/>
</dbReference>
<dbReference type="CDD" id="cd00067">
    <property type="entry name" value="GAL4"/>
    <property type="match status" value="1"/>
</dbReference>
<proteinExistence type="predicted"/>
<evidence type="ECO:0000313" key="2">
    <source>
        <dbReference type="EMBL" id="CAG8547723.1"/>
    </source>
</evidence>
<comment type="caution">
    <text evidence="2">The sequence shown here is derived from an EMBL/GenBank/DDBJ whole genome shotgun (WGS) entry which is preliminary data.</text>
</comment>
<dbReference type="Proteomes" id="UP000789759">
    <property type="component" value="Unassembled WGS sequence"/>
</dbReference>
<accession>A0A9N9B1S9</accession>
<dbReference type="Gene3D" id="4.10.240.10">
    <property type="entry name" value="Zn(2)-C6 fungal-type DNA-binding domain"/>
    <property type="match status" value="1"/>
</dbReference>
<organism evidence="2 3">
    <name type="scientific">Cetraspora pellucida</name>
    <dbReference type="NCBI Taxonomy" id="1433469"/>
    <lineage>
        <taxon>Eukaryota</taxon>
        <taxon>Fungi</taxon>
        <taxon>Fungi incertae sedis</taxon>
        <taxon>Mucoromycota</taxon>
        <taxon>Glomeromycotina</taxon>
        <taxon>Glomeromycetes</taxon>
        <taxon>Diversisporales</taxon>
        <taxon>Gigasporaceae</taxon>
        <taxon>Cetraspora</taxon>
    </lineage>
</organism>
<dbReference type="Pfam" id="PF00172">
    <property type="entry name" value="Zn_clus"/>
    <property type="match status" value="1"/>
</dbReference>
<evidence type="ECO:0000313" key="3">
    <source>
        <dbReference type="Proteomes" id="UP000789759"/>
    </source>
</evidence>
<dbReference type="SMART" id="SM00066">
    <property type="entry name" value="GAL4"/>
    <property type="match status" value="1"/>
</dbReference>
<dbReference type="SUPFAM" id="SSF57701">
    <property type="entry name" value="Zn2/Cys6 DNA-binding domain"/>
    <property type="match status" value="1"/>
</dbReference>
<sequence>MPQTSHSLSKFQYNTTNACDYCKRLKIRCKKVALPDQSTKCNECIKRNIECIYSVQPRRRPIEPNRDSEHKDNELLSITLDILTSTSSLPCPYENISGHHCHMGCIVRYKNTHYN</sequence>
<dbReference type="PROSITE" id="PS50048">
    <property type="entry name" value="ZN2_CY6_FUNGAL_2"/>
    <property type="match status" value="1"/>
</dbReference>
<gene>
    <name evidence="2" type="ORF">CPELLU_LOCUS4600</name>
</gene>
<dbReference type="OrthoDB" id="2123952at2759"/>
<evidence type="ECO:0000259" key="1">
    <source>
        <dbReference type="PROSITE" id="PS50048"/>
    </source>
</evidence>
<dbReference type="InterPro" id="IPR036864">
    <property type="entry name" value="Zn2-C6_fun-type_DNA-bd_sf"/>
</dbReference>